<reference evidence="3 4" key="1">
    <citation type="submission" date="2022-06" db="EMBL/GenBank/DDBJ databases">
        <title>Sequencing the genomes of 1000 actinobacteria strains.</title>
        <authorList>
            <person name="Klenk H.-P."/>
        </authorList>
    </citation>
    <scope>NUCLEOTIDE SEQUENCE [LARGE SCALE GENOMIC DNA]</scope>
    <source>
        <strain evidence="3 4">DSM 41656</strain>
    </source>
</reference>
<feature type="transmembrane region" description="Helical" evidence="1">
    <location>
        <begin position="185"/>
        <end position="208"/>
    </location>
</feature>
<accession>A0ABT1IUR8</accession>
<protein>
    <recommendedName>
        <fullName evidence="5">Tetratricopeptide repeat protein</fullName>
    </recommendedName>
</protein>
<organism evidence="3 4">
    <name type="scientific">Kitasatospora paracochleata</name>
    <dbReference type="NCBI Taxonomy" id="58354"/>
    <lineage>
        <taxon>Bacteria</taxon>
        <taxon>Bacillati</taxon>
        <taxon>Actinomycetota</taxon>
        <taxon>Actinomycetes</taxon>
        <taxon>Kitasatosporales</taxon>
        <taxon>Streptomycetaceae</taxon>
        <taxon>Kitasatospora</taxon>
    </lineage>
</organism>
<dbReference type="RefSeq" id="WP_253795773.1">
    <property type="nucleotide sequence ID" value="NZ_BAAAUB010000061.1"/>
</dbReference>
<evidence type="ECO:0008006" key="5">
    <source>
        <dbReference type="Google" id="ProtNLM"/>
    </source>
</evidence>
<feature type="transmembrane region" description="Helical" evidence="1">
    <location>
        <begin position="220"/>
        <end position="240"/>
    </location>
</feature>
<evidence type="ECO:0000313" key="3">
    <source>
        <dbReference type="EMBL" id="MCP2308885.1"/>
    </source>
</evidence>
<evidence type="ECO:0000256" key="2">
    <source>
        <dbReference type="SAM" id="SignalP"/>
    </source>
</evidence>
<evidence type="ECO:0000313" key="4">
    <source>
        <dbReference type="Proteomes" id="UP001206483"/>
    </source>
</evidence>
<feature type="transmembrane region" description="Helical" evidence="1">
    <location>
        <begin position="261"/>
        <end position="277"/>
    </location>
</feature>
<feature type="transmembrane region" description="Helical" evidence="1">
    <location>
        <begin position="150"/>
        <end position="173"/>
    </location>
</feature>
<name>A0ABT1IUR8_9ACTN</name>
<feature type="chain" id="PRO_5046624517" description="Tetratricopeptide repeat protein" evidence="2">
    <location>
        <begin position="29"/>
        <end position="866"/>
    </location>
</feature>
<keyword evidence="4" id="KW-1185">Reference proteome</keyword>
<dbReference type="EMBL" id="JAMZDX010000002">
    <property type="protein sequence ID" value="MCP2308885.1"/>
    <property type="molecule type" value="Genomic_DNA"/>
</dbReference>
<evidence type="ECO:0000256" key="1">
    <source>
        <dbReference type="SAM" id="Phobius"/>
    </source>
</evidence>
<feature type="transmembrane region" description="Helical" evidence="1">
    <location>
        <begin position="306"/>
        <end position="325"/>
    </location>
</feature>
<dbReference type="Proteomes" id="UP001206483">
    <property type="component" value="Unassembled WGS sequence"/>
</dbReference>
<comment type="caution">
    <text evidence="3">The sequence shown here is derived from an EMBL/GenBank/DDBJ whole genome shotgun (WGS) entry which is preliminary data.</text>
</comment>
<gene>
    <name evidence="3" type="ORF">FHR36_002009</name>
</gene>
<keyword evidence="1" id="KW-0812">Transmembrane</keyword>
<sequence>MPRHPGRTAAAVLLAAAALAASAAPGHAAPDPTALCALAQQSLEAGHLAQAAALYTQTADSTPSNCASLGLSLVAAHRQVAAQSAAAGQELLRAGDLAAAERKFREALAVDAENAEATAGLDEITARQQNLALSQWDLFYERWVVPMTQLFAAAGIVLLGLLTLSGLLTAVVVKVDSIAWPRPWRLSLGVTGFLLLIGSALMFAIYQMFHPFDPSSVSDWPADLAALAVFPAAIIVAAAWTHERHRFTAGRVSRWRTLARLFCSWRPLVLGAFFYWWRLLVPLVVIGGLGLALRMLVLHDPDGRLLATYAVLALYGILLTAAAFGQNLRLQVSVQSPDGENDPVATDYLLARVHDLGIDTPPMRLRAVTSSMHLSKISTEELSALPSGKVAAALSGLFFAIRPDLTWRVRAAVMDDNRITVTLTRNGRHAGSEVFSRAELFLPLCKGQEARERAKAQLLTGAAAVTLLRLSRSHPRLRSQLCGATNWRSVTLQVIATSRSLIDDPEGRTALLARAVDEDPGNVLARVDHLWALQDGTPPDSHVYRELAEDVDHQLDDIERFCPDTLLIRALYRSASQWINRCVVSGHMDLQALAAASRNVDRLVRVCENAGTNDIELTILARQIHPIGLAMQHEITALTDVRSDRHSFMQRAPAPRLAYEYARLAALDRRSHPMSRSTAIHYLRIALSTEALAEARKDPCLRALHDSEEYQALTATASTFLDLPIFDSCRLRLVEAGLSAPADFLLRTTTARQRATLAEYLDASPVLVERFVQIAQLTQLHDHLACPAALGLLVACGIDSPARLESEVASDKDKLFEALRKANREGPCIGEMEDVESWLPDAVSTAAAANRSRRGRRAADRIGRLR</sequence>
<keyword evidence="2" id="KW-0732">Signal</keyword>
<feature type="transmembrane region" description="Helical" evidence="1">
    <location>
        <begin position="283"/>
        <end position="299"/>
    </location>
</feature>
<feature type="signal peptide" evidence="2">
    <location>
        <begin position="1"/>
        <end position="28"/>
    </location>
</feature>
<keyword evidence="1" id="KW-1133">Transmembrane helix</keyword>
<keyword evidence="1" id="KW-0472">Membrane</keyword>
<proteinExistence type="predicted"/>